<sequence length="618" mass="67331">MQALLDLLLYDWLNAEALCQRPRHKDHSRETFDAALDAAERLAREVFAPLNRTLDLEEPRLIDGKVVQPQGVRHALEAYAQLGLLSAGHDQNAGGLQMPYLIDLAANAYFSRASISLSAYAMLTYANANLVMAHGTRAQKQAFAHPMTTGRCFGTMCLSEPQAGSSLGDIATRATPDGAGHAQDPLGPRYRLRGSKMWISGGEHELGENILHLVLARSEDERGAVRPGVKGLSLFAVPRWLVDANGERTGERNDVKLIGLNHKLGYRGTVNTLLAFGAGEFPVRAPGGLNNRGAGAIGYRIGEHGQGLALMFHMMNEARLNVGMGAAMLGMAGYEASLRYARDRTQGRATGPGGKRSEGPQVPLVAHTDVRRMLLAQRAYAVGGLALCLYGARLVDEKHTGESDSAAEAATLLELLTPVAKSWPSQWCLEANSLAIQIHGGYGYTRDFPVEQFWRDNRLNMIHEGTHGIQALDLLGRKILGDGGVALQRWAACVEATIDRAHATAELAEAADALADRLAMLRVTVRRLQEEQDTARVLANAGPFLEAFGHLVLGWIWLDLSLCAGARPVKGVEDEQLRRGLRQTARYFFYHELPKVDAWLAPVSALDNTCAEMQDAWF</sequence>
<evidence type="ECO:0000256" key="4">
    <source>
        <dbReference type="ARBA" id="ARBA00022827"/>
    </source>
</evidence>
<dbReference type="SUPFAM" id="SSF47203">
    <property type="entry name" value="Acyl-CoA dehydrogenase C-terminal domain-like"/>
    <property type="match status" value="1"/>
</dbReference>
<protein>
    <submittedName>
        <fullName evidence="8">Acyl-CoA dehydrogenase</fullName>
    </submittedName>
</protein>
<keyword evidence="9" id="KW-1185">Reference proteome</keyword>
<dbReference type="InterPro" id="IPR025878">
    <property type="entry name" value="Acyl-CoA_dh-like_C_dom"/>
</dbReference>
<dbReference type="EMBL" id="VTOX01000013">
    <property type="protein sequence ID" value="NKE68846.1"/>
    <property type="molecule type" value="Genomic_DNA"/>
</dbReference>
<proteinExistence type="inferred from homology"/>
<dbReference type="InterPro" id="IPR037069">
    <property type="entry name" value="AcylCoA_DH/ox_N_sf"/>
</dbReference>
<keyword evidence="4" id="KW-0274">FAD</keyword>
<dbReference type="InterPro" id="IPR046373">
    <property type="entry name" value="Acyl-CoA_Oxase/DH_mid-dom_sf"/>
</dbReference>
<organism evidence="8 9">
    <name type="scientific">Ramlibacter lithotrophicus</name>
    <dbReference type="NCBI Taxonomy" id="2606681"/>
    <lineage>
        <taxon>Bacteria</taxon>
        <taxon>Pseudomonadati</taxon>
        <taxon>Pseudomonadota</taxon>
        <taxon>Betaproteobacteria</taxon>
        <taxon>Burkholderiales</taxon>
        <taxon>Comamonadaceae</taxon>
        <taxon>Ramlibacter</taxon>
    </lineage>
</organism>
<accession>A0A7X6I8Q7</accession>
<evidence type="ECO:0000256" key="2">
    <source>
        <dbReference type="ARBA" id="ARBA00009347"/>
    </source>
</evidence>
<reference evidence="8 9" key="1">
    <citation type="journal article" date="2020" name="Nature">
        <title>Bacterial chemolithoautotrophy via manganese oxidation.</title>
        <authorList>
            <person name="Yu H."/>
            <person name="Leadbetter J.R."/>
        </authorList>
    </citation>
    <scope>NUCLEOTIDE SEQUENCE [LARGE SCALE GENOMIC DNA]</scope>
    <source>
        <strain evidence="8 9">RBP-1</strain>
    </source>
</reference>
<dbReference type="Gene3D" id="1.20.140.10">
    <property type="entry name" value="Butyryl-CoA Dehydrogenase, subunit A, domain 3"/>
    <property type="match status" value="1"/>
</dbReference>
<dbReference type="InterPro" id="IPR013786">
    <property type="entry name" value="AcylCoA_DH/ox_N"/>
</dbReference>
<evidence type="ECO:0000313" key="9">
    <source>
        <dbReference type="Proteomes" id="UP000521868"/>
    </source>
</evidence>
<dbReference type="PANTHER" id="PTHR42803">
    <property type="entry name" value="ACYL-COA DEHYDROGENASE"/>
    <property type="match status" value="1"/>
</dbReference>
<feature type="domain" description="Acyl-CoA dehydrogenase/oxidase C-terminal" evidence="5">
    <location>
        <begin position="305"/>
        <end position="473"/>
    </location>
</feature>
<dbReference type="RefSeq" id="WP_168109987.1">
    <property type="nucleotide sequence ID" value="NZ_VTOX01000013.1"/>
</dbReference>
<evidence type="ECO:0000259" key="5">
    <source>
        <dbReference type="Pfam" id="PF00441"/>
    </source>
</evidence>
<dbReference type="Pfam" id="PF00441">
    <property type="entry name" value="Acyl-CoA_dh_1"/>
    <property type="match status" value="1"/>
</dbReference>
<evidence type="ECO:0000313" key="8">
    <source>
        <dbReference type="EMBL" id="NKE68846.1"/>
    </source>
</evidence>
<evidence type="ECO:0000259" key="6">
    <source>
        <dbReference type="Pfam" id="PF02771"/>
    </source>
</evidence>
<name>A0A7X6I8Q7_9BURK</name>
<evidence type="ECO:0000256" key="1">
    <source>
        <dbReference type="ARBA" id="ARBA00001974"/>
    </source>
</evidence>
<dbReference type="GO" id="GO:0016627">
    <property type="term" value="F:oxidoreductase activity, acting on the CH-CH group of donors"/>
    <property type="evidence" value="ECO:0007669"/>
    <property type="project" value="InterPro"/>
</dbReference>
<dbReference type="InterPro" id="IPR036250">
    <property type="entry name" value="AcylCo_DH-like_C"/>
</dbReference>
<dbReference type="AlphaFoldDB" id="A0A7X6I8Q7"/>
<comment type="caution">
    <text evidence="8">The sequence shown here is derived from an EMBL/GenBank/DDBJ whole genome shotgun (WGS) entry which is preliminary data.</text>
</comment>
<keyword evidence="3" id="KW-0285">Flavoprotein</keyword>
<dbReference type="Pfam" id="PF12806">
    <property type="entry name" value="Acyl-CoA_dh_C"/>
    <property type="match status" value="1"/>
</dbReference>
<dbReference type="Gene3D" id="1.10.540.10">
    <property type="entry name" value="Acyl-CoA dehydrogenase/oxidase, N-terminal domain"/>
    <property type="match status" value="1"/>
</dbReference>
<feature type="domain" description="Acyl-CoA dehydrogenase/oxidase N-terminal" evidence="6">
    <location>
        <begin position="34"/>
        <end position="150"/>
    </location>
</feature>
<dbReference type="GO" id="GO:0050660">
    <property type="term" value="F:flavin adenine dinucleotide binding"/>
    <property type="evidence" value="ECO:0007669"/>
    <property type="project" value="InterPro"/>
</dbReference>
<dbReference type="Gene3D" id="2.40.110.10">
    <property type="entry name" value="Butyryl-CoA Dehydrogenase, subunit A, domain 2"/>
    <property type="match status" value="1"/>
</dbReference>
<comment type="similarity">
    <text evidence="2">Belongs to the acyl-CoA dehydrogenase family.</text>
</comment>
<dbReference type="SUPFAM" id="SSF56645">
    <property type="entry name" value="Acyl-CoA dehydrogenase NM domain-like"/>
    <property type="match status" value="1"/>
</dbReference>
<comment type="cofactor">
    <cofactor evidence="1">
        <name>FAD</name>
        <dbReference type="ChEBI" id="CHEBI:57692"/>
    </cofactor>
</comment>
<feature type="domain" description="Acetyl-CoA dehydrogenase-like C-terminal" evidence="7">
    <location>
        <begin position="492"/>
        <end position="614"/>
    </location>
</feature>
<dbReference type="InterPro" id="IPR009100">
    <property type="entry name" value="AcylCoA_DH/oxidase_NM_dom_sf"/>
</dbReference>
<dbReference type="InterPro" id="IPR052166">
    <property type="entry name" value="Diverse_Acyl-CoA_DH"/>
</dbReference>
<evidence type="ECO:0000256" key="3">
    <source>
        <dbReference type="ARBA" id="ARBA00022630"/>
    </source>
</evidence>
<dbReference type="Proteomes" id="UP000521868">
    <property type="component" value="Unassembled WGS sequence"/>
</dbReference>
<dbReference type="Pfam" id="PF02771">
    <property type="entry name" value="Acyl-CoA_dh_N"/>
    <property type="match status" value="1"/>
</dbReference>
<evidence type="ECO:0000259" key="7">
    <source>
        <dbReference type="Pfam" id="PF12806"/>
    </source>
</evidence>
<dbReference type="InterPro" id="IPR009075">
    <property type="entry name" value="AcylCo_DH/oxidase_C"/>
</dbReference>
<dbReference type="PANTHER" id="PTHR42803:SF3">
    <property type="entry name" value="ACYL-COA DEHYDROGENASE-RELATED"/>
    <property type="match status" value="1"/>
</dbReference>
<gene>
    <name evidence="8" type="ORF">RAMLITH_23775</name>
</gene>